<keyword evidence="1" id="KW-0696">RNA-directed RNA polymerase</keyword>
<evidence type="ECO:0000256" key="1">
    <source>
        <dbReference type="RuleBase" id="RU363098"/>
    </source>
</evidence>
<accession>A0A814H4V9</accession>
<evidence type="ECO:0000313" key="3">
    <source>
        <dbReference type="EMBL" id="CAF1004466.1"/>
    </source>
</evidence>
<dbReference type="EC" id="2.7.7.48" evidence="1"/>
<proteinExistence type="inferred from homology"/>
<keyword evidence="1" id="KW-0808">Transferase</keyword>
<sequence length="1021" mass="118330">MSGEKVLCCFKNLRATTNGRNILAQNLNLLLKTTTFDIIAKQGANSDMCQLECTRQEADYIRDHLSNLLTRAHRSIWFTYKNTPTDELSKSHRRHIDKPLTALYNFGTMRSYDTFVDYIKNNRHVVSVKVERDACRKPRRLVLQQNYTTCRMVFNLNIFHTDILVKYDQENSNESIQIVFMLKGLPEFQEKLDNGDYMRKCQTTINTNLDMSIISQCSDLWLQFDRRSDAIELLQQLPINNGLGCFVVNYAAFQHVLCSEDPNKFLFGSDCYAIQMLCSLGYLFTDKYHRSQRFRDQFQSYQQQQSPEKFYELCCSLWNTLKENHCYPIENIFSDQETRNCRSARNHCHIPHVIVTPLRVLIQPMHDTNGHRAMRQYTEKKGYQWMLVYIRDEDGLSRVNSMTDNHEIRARYETILKRGICLSPSSSNELTYCYFGSSGSQMKKQEFWFMSILNVTVSDAPRRVNDARMALGDLKKISNVATYIARVGLYLTTSKSTNIEFMYKSQLSWWKSLLAKLVVRRGILSAGNTKYPVELIEDVTRNGYCFTDGVGLISLGLAKQVALSIGIKITNDNDIPSAYQIRLAGCKGMLSIDPRSTPNDNYVKIRPSMMKFDTDDWKLDVVDHSRLMCLSLNNQIIRLLYDLNKENKAVFESLQNRCILQGQWHPPEETYYNVFDSQNIERMKDEQRRQNYLNAKDFLCRNRIPLPVDEARCLFGIADETNSLKDGQCFIQYKKMGLKTYDTVKGKVLVTKNPCLHPGDVRYLEAVDIPALRPFIRDCIVFPVQGSRPHCNEIAGSDLDGDQYWVYWGKEMTIDGSVTPLAYKSTKTKQQFNVTFESIVHHILETIGDPKSGIICNTHSTVADKHSDGTNSSECKLLAEHFSRAIDAAKTGERIEMEEVEKLRQKWCINYPTWMMKENKPSYKSTSINEYLFATAQSLRFDQRAFKNTYKRYDGMNAHTILNLEPDIVDNNDRSQRRLFSSSILLRNTWIKTIRTCISSRRNFLLFLAVLFICISNFSMK</sequence>
<dbReference type="InterPro" id="IPR057596">
    <property type="entry name" value="RDRP_core"/>
</dbReference>
<organism evidence="3 4">
    <name type="scientific">Adineta ricciae</name>
    <name type="common">Rotifer</name>
    <dbReference type="NCBI Taxonomy" id="249248"/>
    <lineage>
        <taxon>Eukaryota</taxon>
        <taxon>Metazoa</taxon>
        <taxon>Spiralia</taxon>
        <taxon>Gnathifera</taxon>
        <taxon>Rotifera</taxon>
        <taxon>Eurotatoria</taxon>
        <taxon>Bdelloidea</taxon>
        <taxon>Adinetida</taxon>
        <taxon>Adinetidae</taxon>
        <taxon>Adineta</taxon>
    </lineage>
</organism>
<comment type="catalytic activity">
    <reaction evidence="1">
        <text>RNA(n) + a ribonucleoside 5'-triphosphate = RNA(n+1) + diphosphate</text>
        <dbReference type="Rhea" id="RHEA:21248"/>
        <dbReference type="Rhea" id="RHEA-COMP:14527"/>
        <dbReference type="Rhea" id="RHEA-COMP:17342"/>
        <dbReference type="ChEBI" id="CHEBI:33019"/>
        <dbReference type="ChEBI" id="CHEBI:61557"/>
        <dbReference type="ChEBI" id="CHEBI:140395"/>
        <dbReference type="EC" id="2.7.7.48"/>
    </reaction>
</comment>
<dbReference type="GO" id="GO:0003723">
    <property type="term" value="F:RNA binding"/>
    <property type="evidence" value="ECO:0007669"/>
    <property type="project" value="UniProtKB-KW"/>
</dbReference>
<dbReference type="Pfam" id="PF05183">
    <property type="entry name" value="RdRP"/>
    <property type="match status" value="1"/>
</dbReference>
<protein>
    <recommendedName>
        <fullName evidence="1">RNA-dependent RNA polymerase</fullName>
        <ecNumber evidence="1">2.7.7.48</ecNumber>
    </recommendedName>
</protein>
<keyword evidence="1" id="KW-0694">RNA-binding</keyword>
<dbReference type="PANTHER" id="PTHR23079:SF55">
    <property type="entry name" value="RNA-DIRECTED RNA POLYMERASE"/>
    <property type="match status" value="1"/>
</dbReference>
<comment type="similarity">
    <text evidence="1">Belongs to the RdRP family.</text>
</comment>
<dbReference type="GO" id="GO:0003968">
    <property type="term" value="F:RNA-directed RNA polymerase activity"/>
    <property type="evidence" value="ECO:0007669"/>
    <property type="project" value="UniProtKB-KW"/>
</dbReference>
<dbReference type="GO" id="GO:0031380">
    <property type="term" value="C:nuclear RNA-directed RNA polymerase complex"/>
    <property type="evidence" value="ECO:0007669"/>
    <property type="project" value="TreeGrafter"/>
</dbReference>
<dbReference type="PANTHER" id="PTHR23079">
    <property type="entry name" value="RNA-DEPENDENT RNA POLYMERASE"/>
    <property type="match status" value="1"/>
</dbReference>
<comment type="caution">
    <text evidence="3">The sequence shown here is derived from an EMBL/GenBank/DDBJ whole genome shotgun (WGS) entry which is preliminary data.</text>
</comment>
<dbReference type="AlphaFoldDB" id="A0A814H4V9"/>
<keyword evidence="4" id="KW-1185">Reference proteome</keyword>
<gene>
    <name evidence="3" type="ORF">XAT740_LOCUS13385</name>
</gene>
<evidence type="ECO:0000259" key="2">
    <source>
        <dbReference type="Pfam" id="PF05183"/>
    </source>
</evidence>
<evidence type="ECO:0000313" key="4">
    <source>
        <dbReference type="Proteomes" id="UP000663828"/>
    </source>
</evidence>
<name>A0A814H4V9_ADIRI</name>
<reference evidence="3" key="1">
    <citation type="submission" date="2021-02" db="EMBL/GenBank/DDBJ databases">
        <authorList>
            <person name="Nowell W R."/>
        </authorList>
    </citation>
    <scope>NUCLEOTIDE SEQUENCE</scope>
</reference>
<dbReference type="Proteomes" id="UP000663828">
    <property type="component" value="Unassembled WGS sequence"/>
</dbReference>
<dbReference type="GO" id="GO:0030422">
    <property type="term" value="P:siRNA processing"/>
    <property type="evidence" value="ECO:0007669"/>
    <property type="project" value="TreeGrafter"/>
</dbReference>
<dbReference type="EMBL" id="CAJNOR010000775">
    <property type="protein sequence ID" value="CAF1004466.1"/>
    <property type="molecule type" value="Genomic_DNA"/>
</dbReference>
<keyword evidence="1" id="KW-0548">Nucleotidyltransferase</keyword>
<dbReference type="InterPro" id="IPR007855">
    <property type="entry name" value="RDRP"/>
</dbReference>
<feature type="domain" description="RDRP core" evidence="2">
    <location>
        <begin position="355"/>
        <end position="934"/>
    </location>
</feature>